<dbReference type="InterPro" id="IPR017937">
    <property type="entry name" value="Thioredoxin_CS"/>
</dbReference>
<dbReference type="InterPro" id="IPR036249">
    <property type="entry name" value="Thioredoxin-like_sf"/>
</dbReference>
<dbReference type="CDD" id="cd02947">
    <property type="entry name" value="TRX_family"/>
    <property type="match status" value="1"/>
</dbReference>
<feature type="domain" description="Thioredoxin" evidence="5">
    <location>
        <begin position="71"/>
        <end position="192"/>
    </location>
</feature>
<keyword evidence="4" id="KW-0676">Redox-active center</keyword>
<evidence type="ECO:0000256" key="3">
    <source>
        <dbReference type="ARBA" id="ARBA00023157"/>
    </source>
</evidence>
<reference evidence="6 8" key="2">
    <citation type="journal article" date="2018" name="Plant J.">
        <title>The Physcomitrella patens chromosome-scale assembly reveals moss genome structure and evolution.</title>
        <authorList>
            <person name="Lang D."/>
            <person name="Ullrich K.K."/>
            <person name="Murat F."/>
            <person name="Fuchs J."/>
            <person name="Jenkins J."/>
            <person name="Haas F.B."/>
            <person name="Piednoel M."/>
            <person name="Gundlach H."/>
            <person name="Van Bel M."/>
            <person name="Meyberg R."/>
            <person name="Vives C."/>
            <person name="Morata J."/>
            <person name="Symeonidi A."/>
            <person name="Hiss M."/>
            <person name="Muchero W."/>
            <person name="Kamisugi Y."/>
            <person name="Saleh O."/>
            <person name="Blanc G."/>
            <person name="Decker E.L."/>
            <person name="van Gessel N."/>
            <person name="Grimwood J."/>
            <person name="Hayes R.D."/>
            <person name="Graham S.W."/>
            <person name="Gunter L.E."/>
            <person name="McDaniel S.F."/>
            <person name="Hoernstein S.N.W."/>
            <person name="Larsson A."/>
            <person name="Li F.W."/>
            <person name="Perroud P.F."/>
            <person name="Phillips J."/>
            <person name="Ranjan P."/>
            <person name="Rokshar D.S."/>
            <person name="Rothfels C.J."/>
            <person name="Schneider L."/>
            <person name="Shu S."/>
            <person name="Stevenson D.W."/>
            <person name="Thummler F."/>
            <person name="Tillich M."/>
            <person name="Villarreal Aguilar J.C."/>
            <person name="Widiez T."/>
            <person name="Wong G.K."/>
            <person name="Wymore A."/>
            <person name="Zhang Y."/>
            <person name="Zimmer A.D."/>
            <person name="Quatrano R.S."/>
            <person name="Mayer K.F.X."/>
            <person name="Goodstein D."/>
            <person name="Casacuberta J.M."/>
            <person name="Vandepoele K."/>
            <person name="Reski R."/>
            <person name="Cuming A.C."/>
            <person name="Tuskan G.A."/>
            <person name="Maumus F."/>
            <person name="Salse J."/>
            <person name="Schmutz J."/>
            <person name="Rensing S.A."/>
        </authorList>
    </citation>
    <scope>NUCLEOTIDE SEQUENCE [LARGE SCALE GENOMIC DNA]</scope>
    <source>
        <strain evidence="7 8">cv. Gransden 2004</strain>
    </source>
</reference>
<evidence type="ECO:0000259" key="5">
    <source>
        <dbReference type="PROSITE" id="PS51352"/>
    </source>
</evidence>
<dbReference type="Gramene" id="Pp3c16_11180V3.1">
    <property type="protein sequence ID" value="Pp3c16_11180V3.1"/>
    <property type="gene ID" value="Pp3c16_11180"/>
</dbReference>
<dbReference type="OrthoDB" id="2121326at2759"/>
<dbReference type="RefSeq" id="XP_024398482.1">
    <property type="nucleotide sequence ID" value="XM_024542714.2"/>
</dbReference>
<dbReference type="GO" id="GO:0015035">
    <property type="term" value="F:protein-disulfide reductase activity"/>
    <property type="evidence" value="ECO:0000318"/>
    <property type="project" value="GO_Central"/>
</dbReference>
<gene>
    <name evidence="7" type="primary">LOC112293392</name>
    <name evidence="6" type="ORF">PHYPA_020797</name>
</gene>
<dbReference type="InterPro" id="IPR005746">
    <property type="entry name" value="Thioredoxin"/>
</dbReference>
<reference evidence="7" key="3">
    <citation type="submission" date="2020-12" db="UniProtKB">
        <authorList>
            <consortium name="EnsemblPlants"/>
        </authorList>
    </citation>
    <scope>IDENTIFICATION</scope>
</reference>
<evidence type="ECO:0000256" key="2">
    <source>
        <dbReference type="ARBA" id="ARBA00022982"/>
    </source>
</evidence>
<evidence type="ECO:0000256" key="4">
    <source>
        <dbReference type="ARBA" id="ARBA00023284"/>
    </source>
</evidence>
<name>A0A2K1J842_PHYPA</name>
<organism evidence="6">
    <name type="scientific">Physcomitrium patens</name>
    <name type="common">Spreading-leaved earth moss</name>
    <name type="synonym">Physcomitrella patens</name>
    <dbReference type="NCBI Taxonomy" id="3218"/>
    <lineage>
        <taxon>Eukaryota</taxon>
        <taxon>Viridiplantae</taxon>
        <taxon>Streptophyta</taxon>
        <taxon>Embryophyta</taxon>
        <taxon>Bryophyta</taxon>
        <taxon>Bryophytina</taxon>
        <taxon>Bryopsida</taxon>
        <taxon>Funariidae</taxon>
        <taxon>Funariales</taxon>
        <taxon>Funariaceae</taxon>
        <taxon>Physcomitrium</taxon>
    </lineage>
</organism>
<dbReference type="FunFam" id="3.40.30.10:FF:000001">
    <property type="entry name" value="Thioredoxin"/>
    <property type="match status" value="1"/>
</dbReference>
<dbReference type="GO" id="GO:0005737">
    <property type="term" value="C:cytoplasm"/>
    <property type="evidence" value="ECO:0000318"/>
    <property type="project" value="GO_Central"/>
</dbReference>
<dbReference type="Gramene" id="Pp3c16_11180V3.2">
    <property type="protein sequence ID" value="Pp3c16_11180V3.2"/>
    <property type="gene ID" value="Pp3c16_11180"/>
</dbReference>
<dbReference type="PROSITE" id="PS51352">
    <property type="entry name" value="THIOREDOXIN_2"/>
    <property type="match status" value="1"/>
</dbReference>
<dbReference type="PANTHER" id="PTHR45663:SF11">
    <property type="entry name" value="GEO12009P1"/>
    <property type="match status" value="1"/>
</dbReference>
<dbReference type="AlphaFoldDB" id="A0A2K1J842"/>
<proteinExistence type="predicted"/>
<accession>A0A2K1J842</accession>
<keyword evidence="8" id="KW-1185">Reference proteome</keyword>
<dbReference type="GeneID" id="112293392"/>
<dbReference type="SUPFAM" id="SSF52833">
    <property type="entry name" value="Thioredoxin-like"/>
    <property type="match status" value="1"/>
</dbReference>
<evidence type="ECO:0000313" key="8">
    <source>
        <dbReference type="Proteomes" id="UP000006727"/>
    </source>
</evidence>
<keyword evidence="3" id="KW-1015">Disulfide bond</keyword>
<dbReference type="Gene3D" id="3.40.30.10">
    <property type="entry name" value="Glutaredoxin"/>
    <property type="match status" value="1"/>
</dbReference>
<dbReference type="FunCoup" id="A0A2K1J842">
    <property type="interactions" value="1591"/>
</dbReference>
<dbReference type="Proteomes" id="UP000006727">
    <property type="component" value="Chromosome 16"/>
</dbReference>
<dbReference type="EMBL" id="ABEU02000016">
    <property type="protein sequence ID" value="PNR37688.1"/>
    <property type="molecule type" value="Genomic_DNA"/>
</dbReference>
<dbReference type="PRINTS" id="PR00421">
    <property type="entry name" value="THIOREDOXIN"/>
</dbReference>
<dbReference type="Pfam" id="PF00085">
    <property type="entry name" value="Thioredoxin"/>
    <property type="match status" value="1"/>
</dbReference>
<dbReference type="NCBIfam" id="TIGR01068">
    <property type="entry name" value="thioredoxin"/>
    <property type="match status" value="1"/>
</dbReference>
<dbReference type="PaxDb" id="3218-PP1S106_67V6.1"/>
<dbReference type="EnsemblPlants" id="Pp3c16_11180V3.1">
    <property type="protein sequence ID" value="Pp3c16_11180V3.1"/>
    <property type="gene ID" value="Pp3c16_11180"/>
</dbReference>
<evidence type="ECO:0000256" key="1">
    <source>
        <dbReference type="ARBA" id="ARBA00022448"/>
    </source>
</evidence>
<reference evidence="6 8" key="1">
    <citation type="journal article" date="2008" name="Science">
        <title>The Physcomitrella genome reveals evolutionary insights into the conquest of land by plants.</title>
        <authorList>
            <person name="Rensing S."/>
            <person name="Lang D."/>
            <person name="Zimmer A."/>
            <person name="Terry A."/>
            <person name="Salamov A."/>
            <person name="Shapiro H."/>
            <person name="Nishiyama T."/>
            <person name="Perroud P.-F."/>
            <person name="Lindquist E."/>
            <person name="Kamisugi Y."/>
            <person name="Tanahashi T."/>
            <person name="Sakakibara K."/>
            <person name="Fujita T."/>
            <person name="Oishi K."/>
            <person name="Shin-I T."/>
            <person name="Kuroki Y."/>
            <person name="Toyoda A."/>
            <person name="Suzuki Y."/>
            <person name="Hashimoto A."/>
            <person name="Yamaguchi K."/>
            <person name="Sugano A."/>
            <person name="Kohara Y."/>
            <person name="Fujiyama A."/>
            <person name="Anterola A."/>
            <person name="Aoki S."/>
            <person name="Ashton N."/>
            <person name="Barbazuk W.B."/>
            <person name="Barker E."/>
            <person name="Bennetzen J."/>
            <person name="Bezanilla M."/>
            <person name="Blankenship R."/>
            <person name="Cho S.H."/>
            <person name="Dutcher S."/>
            <person name="Estelle M."/>
            <person name="Fawcett J.A."/>
            <person name="Gundlach H."/>
            <person name="Hanada K."/>
            <person name="Heyl A."/>
            <person name="Hicks K.A."/>
            <person name="Hugh J."/>
            <person name="Lohr M."/>
            <person name="Mayer K."/>
            <person name="Melkozernov A."/>
            <person name="Murata T."/>
            <person name="Nelson D."/>
            <person name="Pils B."/>
            <person name="Prigge M."/>
            <person name="Reiss B."/>
            <person name="Renner T."/>
            <person name="Rombauts S."/>
            <person name="Rushton P."/>
            <person name="Sanderfoot A."/>
            <person name="Schween G."/>
            <person name="Shiu S.-H."/>
            <person name="Stueber K."/>
            <person name="Theodoulou F.L."/>
            <person name="Tu H."/>
            <person name="Van de Peer Y."/>
            <person name="Verrier P.J."/>
            <person name="Waters E."/>
            <person name="Wood A."/>
            <person name="Yang L."/>
            <person name="Cove D."/>
            <person name="Cuming A."/>
            <person name="Hasebe M."/>
            <person name="Lucas S."/>
            <person name="Mishler D.B."/>
            <person name="Reski R."/>
            <person name="Grigoriev I."/>
            <person name="Quatrano R.S."/>
            <person name="Boore J.L."/>
        </authorList>
    </citation>
    <scope>NUCLEOTIDE SEQUENCE [LARGE SCALE GENOMIC DNA]</scope>
    <source>
        <strain evidence="7 8">cv. Gransden 2004</strain>
    </source>
</reference>
<evidence type="ECO:0000313" key="7">
    <source>
        <dbReference type="EnsemblPlants" id="Pp3c16_11180V3.1"/>
    </source>
</evidence>
<protein>
    <recommendedName>
        <fullName evidence="5">Thioredoxin domain-containing protein</fullName>
    </recommendedName>
</protein>
<evidence type="ECO:0000313" key="6">
    <source>
        <dbReference type="EMBL" id="PNR37688.1"/>
    </source>
</evidence>
<dbReference type="KEGG" id="ppp:112293392"/>
<keyword evidence="1" id="KW-0813">Transport</keyword>
<dbReference type="PANTHER" id="PTHR45663">
    <property type="entry name" value="GEO12009P1"/>
    <property type="match status" value="1"/>
</dbReference>
<dbReference type="InterPro" id="IPR013766">
    <property type="entry name" value="Thioredoxin_domain"/>
</dbReference>
<keyword evidence="2" id="KW-0249">Electron transport</keyword>
<sequence>MAAVVEAGVTWPRLVSARSSSSSSSLAASARSSPFFVGLGVRELPVFCGLRSRSSSAVSSHSARKRISARSAPTGIVCEFQETVTGVAGVVNESTWKELVVDCEIPVLVDFWAPWCGPCRMIAPIFDEIAKQYAGKVRCLKLNTDESPNIATEYGIRSVPTVMVFTKGVKKDTVIGAVPRATLTSTIDKYIS</sequence>
<dbReference type="PROSITE" id="PS00194">
    <property type="entry name" value="THIOREDOXIN_1"/>
    <property type="match status" value="1"/>
</dbReference>
<dbReference type="OMA" id="CEFQETV"/>
<dbReference type="STRING" id="3218.A0A2K1J842"/>
<dbReference type="EnsemblPlants" id="Pp3c16_11180V3.2">
    <property type="protein sequence ID" value="Pp3c16_11180V3.2"/>
    <property type="gene ID" value="Pp3c16_11180"/>
</dbReference>